<dbReference type="AlphaFoldDB" id="A0A9W9XFT4"/>
<feature type="region of interest" description="Disordered" evidence="1">
    <location>
        <begin position="159"/>
        <end position="186"/>
    </location>
</feature>
<proteinExistence type="predicted"/>
<keyword evidence="3" id="KW-1185">Reference proteome</keyword>
<protein>
    <submittedName>
        <fullName evidence="2">Uncharacterized protein</fullName>
    </submittedName>
</protein>
<gene>
    <name evidence="2" type="ORF">N7539_002525</name>
</gene>
<feature type="compositionally biased region" description="Polar residues" evidence="1">
    <location>
        <begin position="36"/>
        <end position="62"/>
    </location>
</feature>
<evidence type="ECO:0000256" key="1">
    <source>
        <dbReference type="SAM" id="MobiDB-lite"/>
    </source>
</evidence>
<feature type="region of interest" description="Disordered" evidence="1">
    <location>
        <begin position="21"/>
        <end position="62"/>
    </location>
</feature>
<name>A0A9W9XFT4_9EURO</name>
<reference evidence="2" key="2">
    <citation type="journal article" date="2023" name="IMA Fungus">
        <title>Comparative genomic study of the Penicillium genus elucidates a diverse pangenome and 15 lateral gene transfer events.</title>
        <authorList>
            <person name="Petersen C."/>
            <person name="Sorensen T."/>
            <person name="Nielsen M.R."/>
            <person name="Sondergaard T.E."/>
            <person name="Sorensen J.L."/>
            <person name="Fitzpatrick D.A."/>
            <person name="Frisvad J.C."/>
            <person name="Nielsen K.L."/>
        </authorList>
    </citation>
    <scope>NUCLEOTIDE SEQUENCE</scope>
    <source>
        <strain evidence="2">IBT 30728</strain>
    </source>
</reference>
<dbReference type="GeneID" id="81622377"/>
<evidence type="ECO:0000313" key="2">
    <source>
        <dbReference type="EMBL" id="KAJ5490958.1"/>
    </source>
</evidence>
<accession>A0A9W9XFT4</accession>
<sequence>MYRSGSYNMMCPDEDDTLSQCGQSQMLWQEQKPPESWQQASQSQLCDVNQPPHEQQQVSQSQLCDVYQPPHEQQQVSQSQLCDVYQPLHGQQPEPLYGQQQLAQLASPLDCLNAHTSTPSGYGYAAPVFVNPHDLMHPHHASFDESQLSTPNCGLSASHDTTGLFLPGPASSSLSQQTTQERTPVL</sequence>
<evidence type="ECO:0000313" key="3">
    <source>
        <dbReference type="Proteomes" id="UP001148312"/>
    </source>
</evidence>
<dbReference type="RefSeq" id="XP_056792087.1">
    <property type="nucleotide sequence ID" value="XM_056932128.1"/>
</dbReference>
<dbReference type="Proteomes" id="UP001148312">
    <property type="component" value="Unassembled WGS sequence"/>
</dbReference>
<comment type="caution">
    <text evidence="2">The sequence shown here is derived from an EMBL/GenBank/DDBJ whole genome shotgun (WGS) entry which is preliminary data.</text>
</comment>
<dbReference type="EMBL" id="JAPWDQ010000003">
    <property type="protein sequence ID" value="KAJ5490958.1"/>
    <property type="molecule type" value="Genomic_DNA"/>
</dbReference>
<reference evidence="2" key="1">
    <citation type="submission" date="2022-12" db="EMBL/GenBank/DDBJ databases">
        <authorList>
            <person name="Petersen C."/>
        </authorList>
    </citation>
    <scope>NUCLEOTIDE SEQUENCE</scope>
    <source>
        <strain evidence="2">IBT 30728</strain>
    </source>
</reference>
<organism evidence="2 3">
    <name type="scientific">Penicillium diatomitis</name>
    <dbReference type="NCBI Taxonomy" id="2819901"/>
    <lineage>
        <taxon>Eukaryota</taxon>
        <taxon>Fungi</taxon>
        <taxon>Dikarya</taxon>
        <taxon>Ascomycota</taxon>
        <taxon>Pezizomycotina</taxon>
        <taxon>Eurotiomycetes</taxon>
        <taxon>Eurotiomycetidae</taxon>
        <taxon>Eurotiales</taxon>
        <taxon>Aspergillaceae</taxon>
        <taxon>Penicillium</taxon>
    </lineage>
</organism>
<feature type="compositionally biased region" description="Polar residues" evidence="1">
    <location>
        <begin position="170"/>
        <end position="186"/>
    </location>
</feature>